<dbReference type="InterPro" id="IPR045499">
    <property type="entry name" value="DUF6492"/>
</dbReference>
<dbReference type="AlphaFoldDB" id="K0Q634"/>
<dbReference type="HOGENOM" id="CLU_084449_0_0_5"/>
<reference evidence="1 2" key="1">
    <citation type="journal article" date="2013" name="Genome Announc.">
        <title>Draft Genome Sequence of Rhizobium mesoamericanum STM3625, a Nitrogen-Fixing Symbiont of Mimosa pudica Isolated in French Guiana (South America).</title>
        <authorList>
            <person name="Moulin L."/>
            <person name="Mornico D."/>
            <person name="Melkonian R."/>
            <person name="Klonowska A."/>
        </authorList>
    </citation>
    <scope>NUCLEOTIDE SEQUENCE [LARGE SCALE GENOMIC DNA]</scope>
    <source>
        <strain evidence="1 2">STM3625</strain>
    </source>
</reference>
<dbReference type="STRING" id="1211777.BN77_p10414"/>
<dbReference type="EMBL" id="CANI01000043">
    <property type="protein sequence ID" value="CCM79164.1"/>
    <property type="molecule type" value="Genomic_DNA"/>
</dbReference>
<organism evidence="1 2">
    <name type="scientific">Rhizobium mesoamericanum STM3625</name>
    <dbReference type="NCBI Taxonomy" id="1211777"/>
    <lineage>
        <taxon>Bacteria</taxon>
        <taxon>Pseudomonadati</taxon>
        <taxon>Pseudomonadota</taxon>
        <taxon>Alphaproteobacteria</taxon>
        <taxon>Hyphomicrobiales</taxon>
        <taxon>Rhizobiaceae</taxon>
        <taxon>Rhizobium/Agrobacterium group</taxon>
        <taxon>Rhizobium</taxon>
    </lineage>
</organism>
<evidence type="ECO:0000313" key="2">
    <source>
        <dbReference type="Proteomes" id="UP000009319"/>
    </source>
</evidence>
<dbReference type="Pfam" id="PF20102">
    <property type="entry name" value="DUF6492"/>
    <property type="match status" value="1"/>
</dbReference>
<sequence>MRCSGIRCGLFLQVVDRTTIMSPSISLITPSYRGDLESCRLLCDSIDRYVTGYDAHYIVIGDEDADAFAGLEGERRRVIVSSSLLPPLWPLLKWRGRRYWWAPHLRLPIYGWHLQQMRKIAMTLGQPSERVMCIDSDNCFCRPLDLNVIASTPKLAHYVAVGDVNPSRPSHLRWWQNAHRLLGLNVPAPPGDDFISQMVLWERRTVMSVTKRIEAASGLAWWDALARVRHFSEYLIYGVAVANDPDLAERHERVSESPCLTYWEGPALDAAGLASFMGGLKPGQTTIAIQSHTRTPIEVIREVALG</sequence>
<comment type="caution">
    <text evidence="1">The sequence shown here is derived from an EMBL/GenBank/DDBJ whole genome shotgun (WGS) entry which is preliminary data.</text>
</comment>
<gene>
    <name evidence="1" type="ORF">BN77_p10414</name>
</gene>
<dbReference type="Proteomes" id="UP000009319">
    <property type="component" value="Unassembled WGS sequence"/>
</dbReference>
<name>K0Q634_9HYPH</name>
<dbReference type="eggNOG" id="ENOG502Z99M">
    <property type="taxonomic scope" value="Bacteria"/>
</dbReference>
<accession>K0Q634</accession>
<proteinExistence type="predicted"/>
<keyword evidence="2" id="KW-1185">Reference proteome</keyword>
<protein>
    <submittedName>
        <fullName evidence="1">Uncharacterized protein</fullName>
    </submittedName>
</protein>
<evidence type="ECO:0000313" key="1">
    <source>
        <dbReference type="EMBL" id="CCM79164.1"/>
    </source>
</evidence>